<gene>
    <name evidence="2" type="ORF">C5O19_18690</name>
</gene>
<dbReference type="Pfam" id="PF19993">
    <property type="entry name" value="DO-GTPase2"/>
    <property type="match status" value="1"/>
</dbReference>
<comment type="caution">
    <text evidence="2">The sequence shown here is derived from an EMBL/GenBank/DDBJ whole genome shotgun (WGS) entry which is preliminary data.</text>
</comment>
<dbReference type="SUPFAM" id="SSF52540">
    <property type="entry name" value="P-loop containing nucleoside triphosphate hydrolases"/>
    <property type="match status" value="1"/>
</dbReference>
<dbReference type="Proteomes" id="UP000239590">
    <property type="component" value="Unassembled WGS sequence"/>
</dbReference>
<accession>A0A2S7IJB1</accession>
<dbReference type="RefSeq" id="WP_104714900.1">
    <property type="nucleotide sequence ID" value="NZ_PTRA01000003.1"/>
</dbReference>
<name>A0A2S7IJB1_9BACT</name>
<reference evidence="3" key="1">
    <citation type="submission" date="2018-02" db="EMBL/GenBank/DDBJ databases">
        <title>Genome sequencing of Solimonas sp. HR-BB.</title>
        <authorList>
            <person name="Lee Y."/>
            <person name="Jeon C.O."/>
        </authorList>
    </citation>
    <scope>NUCLEOTIDE SEQUENCE [LARGE SCALE GENOMIC DNA]</scope>
    <source>
        <strain evidence="3">HR-U</strain>
    </source>
</reference>
<dbReference type="AlphaFoldDB" id="A0A2S7IJB1"/>
<evidence type="ECO:0000313" key="3">
    <source>
        <dbReference type="Proteomes" id="UP000239590"/>
    </source>
</evidence>
<organism evidence="2 3">
    <name type="scientific">Siphonobacter curvatus</name>
    <dbReference type="NCBI Taxonomy" id="2094562"/>
    <lineage>
        <taxon>Bacteria</taxon>
        <taxon>Pseudomonadati</taxon>
        <taxon>Bacteroidota</taxon>
        <taxon>Cytophagia</taxon>
        <taxon>Cytophagales</taxon>
        <taxon>Cytophagaceae</taxon>
        <taxon>Siphonobacter</taxon>
    </lineage>
</organism>
<dbReference type="OrthoDB" id="9255714at2"/>
<dbReference type="InterPro" id="IPR045528">
    <property type="entry name" value="DO-GTPase2"/>
</dbReference>
<dbReference type="EMBL" id="PTRA01000003">
    <property type="protein sequence ID" value="PQA56366.1"/>
    <property type="molecule type" value="Genomic_DNA"/>
</dbReference>
<evidence type="ECO:0000313" key="2">
    <source>
        <dbReference type="EMBL" id="PQA56366.1"/>
    </source>
</evidence>
<evidence type="ECO:0000259" key="1">
    <source>
        <dbReference type="Pfam" id="PF19993"/>
    </source>
</evidence>
<keyword evidence="3" id="KW-1185">Reference proteome</keyword>
<sequence length="314" mass="35783">MHSTFTITMLAPSGEGKTTYLSSLVDAVQKDFLTHIPLEFNLDAEAEQALTQEKQKLVTTLSKGTIGYRDGIQSTADVGEYTLDIAHPSDDPFLTLRFVDLPGEWLQEDPDRVSAYVDRSTAIFIPVDTASLMNDIRGNHDQQAILDILIQAFDALTEPRLVIFIPTKAETYVGTREGTQQVMDKIAEVYAPLMHFLTQQSLVRVAIIPIETLGSSQLMYFTRGGSNQLLQPVFSVTERHRFNPRNTEYPLVYLLSFIFELYYLRRSYGVMGFFRNLFRGVHYLKNYSRQLGQPFATLPEFKVINEGFMQIQKR</sequence>
<protein>
    <recommendedName>
        <fullName evidence="1">Double-GTPase 2 domain-containing protein</fullName>
    </recommendedName>
</protein>
<dbReference type="InterPro" id="IPR027417">
    <property type="entry name" value="P-loop_NTPase"/>
</dbReference>
<feature type="domain" description="Double-GTPase 2" evidence="1">
    <location>
        <begin position="10"/>
        <end position="186"/>
    </location>
</feature>
<proteinExistence type="predicted"/>